<evidence type="ECO:0000256" key="7">
    <source>
        <dbReference type="SAM" id="Phobius"/>
    </source>
</evidence>
<dbReference type="GO" id="GO:0005886">
    <property type="term" value="C:plasma membrane"/>
    <property type="evidence" value="ECO:0007669"/>
    <property type="project" value="UniProtKB-SubCell"/>
</dbReference>
<dbReference type="Gene3D" id="1.20.1250.20">
    <property type="entry name" value="MFS general substrate transporter like domains"/>
    <property type="match status" value="1"/>
</dbReference>
<dbReference type="Pfam" id="PF05977">
    <property type="entry name" value="MFS_3"/>
    <property type="match status" value="1"/>
</dbReference>
<keyword evidence="6 7" id="KW-0472">Membrane</keyword>
<evidence type="ECO:0000256" key="3">
    <source>
        <dbReference type="ARBA" id="ARBA00022475"/>
    </source>
</evidence>
<evidence type="ECO:0000256" key="4">
    <source>
        <dbReference type="ARBA" id="ARBA00022692"/>
    </source>
</evidence>
<dbReference type="OrthoDB" id="145388at2"/>
<dbReference type="InterPro" id="IPR036259">
    <property type="entry name" value="MFS_trans_sf"/>
</dbReference>
<dbReference type="InterPro" id="IPR010290">
    <property type="entry name" value="TM_effector"/>
</dbReference>
<keyword evidence="4 7" id="KW-0812">Transmembrane</keyword>
<evidence type="ECO:0008006" key="10">
    <source>
        <dbReference type="Google" id="ProtNLM"/>
    </source>
</evidence>
<dbReference type="PANTHER" id="PTHR23513:SF11">
    <property type="entry name" value="STAPHYLOFERRIN A TRANSPORTER"/>
    <property type="match status" value="1"/>
</dbReference>
<evidence type="ECO:0000256" key="6">
    <source>
        <dbReference type="ARBA" id="ARBA00023136"/>
    </source>
</evidence>
<evidence type="ECO:0000256" key="5">
    <source>
        <dbReference type="ARBA" id="ARBA00022989"/>
    </source>
</evidence>
<evidence type="ECO:0000313" key="9">
    <source>
        <dbReference type="Proteomes" id="UP000286716"/>
    </source>
</evidence>
<keyword evidence="2" id="KW-0813">Transport</keyword>
<evidence type="ECO:0000256" key="1">
    <source>
        <dbReference type="ARBA" id="ARBA00004651"/>
    </source>
</evidence>
<proteinExistence type="predicted"/>
<keyword evidence="5 7" id="KW-1133">Transmembrane helix</keyword>
<evidence type="ECO:0000313" key="8">
    <source>
        <dbReference type="EMBL" id="RSM34837.1"/>
    </source>
</evidence>
<protein>
    <recommendedName>
        <fullName evidence="10">MFS transporter</fullName>
    </recommendedName>
</protein>
<sequence>MGALELTTSKADSFRIFAAAGTSLLGDGVRNAALPLLAVALSPTPAAVGIVTFAGTVPILLFTLLGGALADRHDPPWVLPTVPVVGDTHDPTRTSS</sequence>
<dbReference type="PANTHER" id="PTHR23513">
    <property type="entry name" value="INTEGRAL MEMBRANE EFFLUX PROTEIN-RELATED"/>
    <property type="match status" value="1"/>
</dbReference>
<feature type="transmembrane region" description="Helical" evidence="7">
    <location>
        <begin position="46"/>
        <end position="70"/>
    </location>
</feature>
<comment type="subcellular location">
    <subcellularLocation>
        <location evidence="1">Cell membrane</location>
        <topology evidence="1">Multi-pass membrane protein</topology>
    </subcellularLocation>
</comment>
<accession>A0A428VVJ8</accession>
<keyword evidence="3" id="KW-1003">Cell membrane</keyword>
<dbReference type="EMBL" id="QHHU01000124">
    <property type="protein sequence ID" value="RSM34837.1"/>
    <property type="molecule type" value="Genomic_DNA"/>
</dbReference>
<evidence type="ECO:0000256" key="2">
    <source>
        <dbReference type="ARBA" id="ARBA00022448"/>
    </source>
</evidence>
<keyword evidence="9" id="KW-1185">Reference proteome</keyword>
<reference evidence="8 9" key="1">
    <citation type="submission" date="2018-05" db="EMBL/GenBank/DDBJ databases">
        <title>Evolution of GPA BGCs.</title>
        <authorList>
            <person name="Waglechner N."/>
            <person name="Wright G.D."/>
        </authorList>
    </citation>
    <scope>NUCLEOTIDE SEQUENCE [LARGE SCALE GENOMIC DNA]</scope>
    <source>
        <strain evidence="8 9">DSM 5908</strain>
    </source>
</reference>
<gene>
    <name evidence="8" type="ORF">DMA12_46645</name>
</gene>
<dbReference type="Proteomes" id="UP000286716">
    <property type="component" value="Unassembled WGS sequence"/>
</dbReference>
<dbReference type="AlphaFoldDB" id="A0A428VVJ8"/>
<name>A0A428VVJ8_AMYBA</name>
<organism evidence="8 9">
    <name type="scientific">Amycolatopsis balhimycina DSM 5908</name>
    <dbReference type="NCBI Taxonomy" id="1081091"/>
    <lineage>
        <taxon>Bacteria</taxon>
        <taxon>Bacillati</taxon>
        <taxon>Actinomycetota</taxon>
        <taxon>Actinomycetes</taxon>
        <taxon>Pseudonocardiales</taxon>
        <taxon>Pseudonocardiaceae</taxon>
        <taxon>Amycolatopsis</taxon>
    </lineage>
</organism>
<dbReference type="SUPFAM" id="SSF103473">
    <property type="entry name" value="MFS general substrate transporter"/>
    <property type="match status" value="1"/>
</dbReference>
<comment type="caution">
    <text evidence="8">The sequence shown here is derived from an EMBL/GenBank/DDBJ whole genome shotgun (WGS) entry which is preliminary data.</text>
</comment>
<dbReference type="RefSeq" id="WP_020638435.1">
    <property type="nucleotide sequence ID" value="NZ_QHHU01000124.1"/>
</dbReference>